<sequence>MRKIDFGMFRMFCIFVMSNITQWRGDLPIRAGIFIPVTLHIRRFRTPVWSVNAPSSAIVLLDSGKGETVCILLILAGYLE</sequence>
<protein>
    <submittedName>
        <fullName evidence="1">Uncharacterized protein</fullName>
    </submittedName>
</protein>
<reference evidence="4 5" key="1">
    <citation type="submission" date="2018-08" db="EMBL/GenBank/DDBJ databases">
        <title>A genome reference for cultivated species of the human gut microbiota.</title>
        <authorList>
            <person name="Zou Y."/>
            <person name="Xue W."/>
            <person name="Luo G."/>
        </authorList>
    </citation>
    <scope>NUCLEOTIDE SEQUENCE [LARGE SCALE GENOMIC DNA]</scope>
    <source>
        <strain evidence="2 4">AF14-6AC</strain>
        <strain evidence="1 5">AF16-14</strain>
        <strain evidence="3 6">OF03-11</strain>
    </source>
</reference>
<dbReference type="EMBL" id="QRYW01000035">
    <property type="protein sequence ID" value="RGV21397.1"/>
    <property type="molecule type" value="Genomic_DNA"/>
</dbReference>
<evidence type="ECO:0000313" key="2">
    <source>
        <dbReference type="EMBL" id="RGV21397.1"/>
    </source>
</evidence>
<dbReference type="Proteomes" id="UP000284243">
    <property type="component" value="Unassembled WGS sequence"/>
</dbReference>
<proteinExistence type="predicted"/>
<evidence type="ECO:0000313" key="1">
    <source>
        <dbReference type="EMBL" id="RGU54420.1"/>
    </source>
</evidence>
<dbReference type="Proteomes" id="UP000284434">
    <property type="component" value="Unassembled WGS sequence"/>
</dbReference>
<comment type="caution">
    <text evidence="1">The sequence shown here is derived from an EMBL/GenBank/DDBJ whole genome shotgun (WGS) entry which is preliminary data.</text>
</comment>
<name>A0A412TKX0_9BACT</name>
<dbReference type="EMBL" id="QSCO01000012">
    <property type="protein sequence ID" value="RGY06509.1"/>
    <property type="molecule type" value="Genomic_DNA"/>
</dbReference>
<gene>
    <name evidence="2" type="ORF">DWW24_15020</name>
    <name evidence="1" type="ORF">DWW57_16240</name>
    <name evidence="3" type="ORF">DXA53_10030</name>
</gene>
<evidence type="ECO:0000313" key="4">
    <source>
        <dbReference type="Proteomes" id="UP000283426"/>
    </source>
</evidence>
<dbReference type="AlphaFoldDB" id="A0A412TKX0"/>
<dbReference type="RefSeq" id="WP_087394180.1">
    <property type="nucleotide sequence ID" value="NZ_JABWDG010000045.1"/>
</dbReference>
<dbReference type="EMBL" id="QRYC01000031">
    <property type="protein sequence ID" value="RGU54420.1"/>
    <property type="molecule type" value="Genomic_DNA"/>
</dbReference>
<dbReference type="Proteomes" id="UP000283426">
    <property type="component" value="Unassembled WGS sequence"/>
</dbReference>
<evidence type="ECO:0000313" key="3">
    <source>
        <dbReference type="EMBL" id="RGY06509.1"/>
    </source>
</evidence>
<organism evidence="1 5">
    <name type="scientific">Odoribacter splanchnicus</name>
    <dbReference type="NCBI Taxonomy" id="28118"/>
    <lineage>
        <taxon>Bacteria</taxon>
        <taxon>Pseudomonadati</taxon>
        <taxon>Bacteroidota</taxon>
        <taxon>Bacteroidia</taxon>
        <taxon>Bacteroidales</taxon>
        <taxon>Odoribacteraceae</taxon>
        <taxon>Odoribacter</taxon>
    </lineage>
</organism>
<evidence type="ECO:0000313" key="6">
    <source>
        <dbReference type="Proteomes" id="UP000284434"/>
    </source>
</evidence>
<evidence type="ECO:0000313" key="5">
    <source>
        <dbReference type="Proteomes" id="UP000284243"/>
    </source>
</evidence>
<accession>A0A412TKX0</accession>